<name>L9XGA8_9EURY</name>
<dbReference type="AlphaFoldDB" id="L9XGA8"/>
<evidence type="ECO:0000256" key="1">
    <source>
        <dbReference type="SAM" id="Phobius"/>
    </source>
</evidence>
<keyword evidence="1" id="KW-1133">Transmembrane helix</keyword>
<accession>L9XGA8</accession>
<feature type="transmembrane region" description="Helical" evidence="1">
    <location>
        <begin position="31"/>
        <end position="52"/>
    </location>
</feature>
<sequence>MGIARFVRVNLVLVPLLAVGGYLFYEWLPLLVLPLGVGYITFTIIITLAYGLSKASAAIGSS</sequence>
<reference evidence="2 3" key="1">
    <citation type="journal article" date="2014" name="PLoS Genet.">
        <title>Phylogenetically driven sequencing of extremely halophilic archaea reveals strategies for static and dynamic osmo-response.</title>
        <authorList>
            <person name="Becker E.A."/>
            <person name="Seitzer P.M."/>
            <person name="Tritt A."/>
            <person name="Larsen D."/>
            <person name="Krusor M."/>
            <person name="Yao A.I."/>
            <person name="Wu D."/>
            <person name="Madern D."/>
            <person name="Eisen J.A."/>
            <person name="Darling A.E."/>
            <person name="Facciotti M.T."/>
        </authorList>
    </citation>
    <scope>NUCLEOTIDE SEQUENCE [LARGE SCALE GENOMIC DNA]</scope>
    <source>
        <strain evidence="2 3">JCM 12255</strain>
    </source>
</reference>
<evidence type="ECO:0000313" key="2">
    <source>
        <dbReference type="EMBL" id="ELY60769.1"/>
    </source>
</evidence>
<feature type="transmembrane region" description="Helical" evidence="1">
    <location>
        <begin position="7"/>
        <end position="25"/>
    </location>
</feature>
<dbReference type="EMBL" id="AOHZ01000017">
    <property type="protein sequence ID" value="ELY60769.1"/>
    <property type="molecule type" value="Genomic_DNA"/>
</dbReference>
<comment type="caution">
    <text evidence="2">The sequence shown here is derived from an EMBL/GenBank/DDBJ whole genome shotgun (WGS) entry which is preliminary data.</text>
</comment>
<keyword evidence="1" id="KW-0812">Transmembrane</keyword>
<protein>
    <submittedName>
        <fullName evidence="2">Uncharacterized protein</fullName>
    </submittedName>
</protein>
<dbReference type="Proteomes" id="UP000011602">
    <property type="component" value="Unassembled WGS sequence"/>
</dbReference>
<dbReference type="STRING" id="1227499.C493_03667"/>
<keyword evidence="3" id="KW-1185">Reference proteome</keyword>
<keyword evidence="1" id="KW-0472">Membrane</keyword>
<dbReference type="eggNOG" id="arCOG11139">
    <property type="taxonomic scope" value="Archaea"/>
</dbReference>
<organism evidence="2 3">
    <name type="scientific">Natronolimnohabitans innermongolicus JCM 12255</name>
    <dbReference type="NCBI Taxonomy" id="1227499"/>
    <lineage>
        <taxon>Archaea</taxon>
        <taxon>Methanobacteriati</taxon>
        <taxon>Methanobacteriota</taxon>
        <taxon>Stenosarchaea group</taxon>
        <taxon>Halobacteria</taxon>
        <taxon>Halobacteriales</taxon>
        <taxon>Natrialbaceae</taxon>
        <taxon>Natronolimnohabitans</taxon>
    </lineage>
</organism>
<dbReference type="RefSeq" id="WP_007258042.1">
    <property type="nucleotide sequence ID" value="NZ_AOHZ01000017.1"/>
</dbReference>
<proteinExistence type="predicted"/>
<gene>
    <name evidence="2" type="ORF">C493_03667</name>
</gene>
<evidence type="ECO:0000313" key="3">
    <source>
        <dbReference type="Proteomes" id="UP000011602"/>
    </source>
</evidence>